<keyword evidence="1" id="KW-0472">Membrane</keyword>
<feature type="transmembrane region" description="Helical" evidence="1">
    <location>
        <begin position="22"/>
        <end position="44"/>
    </location>
</feature>
<organism>
    <name type="scientific">Ixodes scapularis</name>
    <name type="common">Black-legged tick</name>
    <name type="synonym">Deer tick</name>
    <dbReference type="NCBI Taxonomy" id="6945"/>
    <lineage>
        <taxon>Eukaryota</taxon>
        <taxon>Metazoa</taxon>
        <taxon>Ecdysozoa</taxon>
        <taxon>Arthropoda</taxon>
        <taxon>Chelicerata</taxon>
        <taxon>Arachnida</taxon>
        <taxon>Acari</taxon>
        <taxon>Parasitiformes</taxon>
        <taxon>Ixodida</taxon>
        <taxon>Ixodoidea</taxon>
        <taxon>Ixodidae</taxon>
        <taxon>Ixodinae</taxon>
        <taxon>Ixodes</taxon>
    </lineage>
</organism>
<reference evidence="3" key="2">
    <citation type="submission" date="2020-05" db="UniProtKB">
        <authorList>
            <consortium name="EnsemblMetazoa"/>
        </authorList>
    </citation>
    <scope>IDENTIFICATION</scope>
    <source>
        <strain evidence="3">wikel</strain>
    </source>
</reference>
<dbReference type="VEuPathDB" id="VectorBase:ISCW007828"/>
<dbReference type="HOGENOM" id="CLU_2640870_0_0_1"/>
<dbReference type="InParanoid" id="B7PVH3"/>
<dbReference type="EnsemblMetazoa" id="ISCW007828-RA">
    <property type="protein sequence ID" value="ISCW007828-PA"/>
    <property type="gene ID" value="ISCW007828"/>
</dbReference>
<reference evidence="2 4" key="1">
    <citation type="submission" date="2008-03" db="EMBL/GenBank/DDBJ databases">
        <title>Annotation of Ixodes scapularis.</title>
        <authorList>
            <consortium name="Ixodes scapularis Genome Project Consortium"/>
            <person name="Caler E."/>
            <person name="Hannick L.I."/>
            <person name="Bidwell S."/>
            <person name="Joardar V."/>
            <person name="Thiagarajan M."/>
            <person name="Amedeo P."/>
            <person name="Galinsky K.J."/>
            <person name="Schobel S."/>
            <person name="Inman J."/>
            <person name="Hostetler J."/>
            <person name="Miller J."/>
            <person name="Hammond M."/>
            <person name="Megy K."/>
            <person name="Lawson D."/>
            <person name="Kodira C."/>
            <person name="Sutton G."/>
            <person name="Meyer J."/>
            <person name="Hill C.A."/>
            <person name="Birren B."/>
            <person name="Nene V."/>
            <person name="Collins F."/>
            <person name="Alarcon-Chaidez F."/>
            <person name="Wikel S."/>
            <person name="Strausberg R."/>
        </authorList>
    </citation>
    <scope>NUCLEOTIDE SEQUENCE [LARGE SCALE GENOMIC DNA]</scope>
    <source>
        <strain evidence="4">Wikel</strain>
        <strain evidence="2">Wikel colony</strain>
    </source>
</reference>
<protein>
    <submittedName>
        <fullName evidence="2 3">Uncharacterized protein</fullName>
    </submittedName>
</protein>
<gene>
    <name evidence="2" type="ORF">IscW_ISCW007828</name>
</gene>
<sequence length="77" mass="8404">MSVAAATELWWSRSARFCGAKALLFQFCPLQGLIFIATQVYIWILQLISSLVSGNISVLVSPHGGVPCEPPSRTVIR</sequence>
<evidence type="ECO:0000256" key="1">
    <source>
        <dbReference type="SAM" id="Phobius"/>
    </source>
</evidence>
<dbReference type="EMBL" id="ABJB010666519">
    <property type="status" value="NOT_ANNOTATED_CDS"/>
    <property type="molecule type" value="Genomic_DNA"/>
</dbReference>
<keyword evidence="4" id="KW-1185">Reference proteome</keyword>
<dbReference type="EMBL" id="DS799653">
    <property type="protein sequence ID" value="EEC10595.1"/>
    <property type="molecule type" value="Genomic_DNA"/>
</dbReference>
<dbReference type="Proteomes" id="UP000001555">
    <property type="component" value="Unassembled WGS sequence"/>
</dbReference>
<keyword evidence="1" id="KW-1133">Transmembrane helix</keyword>
<keyword evidence="1" id="KW-0812">Transmembrane</keyword>
<proteinExistence type="predicted"/>
<dbReference type="PaxDb" id="6945-B7PVH3"/>
<dbReference type="VEuPathDB" id="VectorBase:ISCI007828"/>
<accession>B7PVH3</accession>
<evidence type="ECO:0000313" key="4">
    <source>
        <dbReference type="Proteomes" id="UP000001555"/>
    </source>
</evidence>
<dbReference type="AlphaFoldDB" id="B7PVH3"/>
<name>B7PVH3_IXOSC</name>
<evidence type="ECO:0000313" key="2">
    <source>
        <dbReference type="EMBL" id="EEC10595.1"/>
    </source>
</evidence>
<evidence type="ECO:0000313" key="3">
    <source>
        <dbReference type="EnsemblMetazoa" id="ISCW007828-PA"/>
    </source>
</evidence>